<name>A0A1G6JBP5_9FIRM</name>
<evidence type="ECO:0000259" key="5">
    <source>
        <dbReference type="PROSITE" id="PS50975"/>
    </source>
</evidence>
<evidence type="ECO:0000313" key="7">
    <source>
        <dbReference type="Proteomes" id="UP000198943"/>
    </source>
</evidence>
<evidence type="ECO:0000313" key="6">
    <source>
        <dbReference type="EMBL" id="SDC15815.1"/>
    </source>
</evidence>
<organism evidence="6 7">
    <name type="scientific">Succiniclasticum ruminis</name>
    <dbReference type="NCBI Taxonomy" id="40841"/>
    <lineage>
        <taxon>Bacteria</taxon>
        <taxon>Bacillati</taxon>
        <taxon>Bacillota</taxon>
        <taxon>Negativicutes</taxon>
        <taxon>Acidaminococcales</taxon>
        <taxon>Acidaminococcaceae</taxon>
        <taxon>Succiniclasticum</taxon>
    </lineage>
</organism>
<evidence type="ECO:0000256" key="1">
    <source>
        <dbReference type="ARBA" id="ARBA00022598"/>
    </source>
</evidence>
<dbReference type="PANTHER" id="PTHR43585:SF2">
    <property type="entry name" value="ATP-GRASP ENZYME FSQD"/>
    <property type="match status" value="1"/>
</dbReference>
<dbReference type="Pfam" id="PF13535">
    <property type="entry name" value="ATP-grasp_4"/>
    <property type="match status" value="1"/>
</dbReference>
<evidence type="ECO:0000256" key="2">
    <source>
        <dbReference type="ARBA" id="ARBA00022741"/>
    </source>
</evidence>
<evidence type="ECO:0000256" key="4">
    <source>
        <dbReference type="PROSITE-ProRule" id="PRU00409"/>
    </source>
</evidence>
<dbReference type="InterPro" id="IPR052032">
    <property type="entry name" value="ATP-dep_AA_Ligase"/>
</dbReference>
<keyword evidence="2 4" id="KW-0547">Nucleotide-binding</keyword>
<dbReference type="AlphaFoldDB" id="A0A1G6JBP5"/>
<dbReference type="PANTHER" id="PTHR43585">
    <property type="entry name" value="FUMIPYRROLE BIOSYNTHESIS PROTEIN C"/>
    <property type="match status" value="1"/>
</dbReference>
<proteinExistence type="predicted"/>
<accession>A0A1G6JBP5</accession>
<keyword evidence="7" id="KW-1185">Reference proteome</keyword>
<reference evidence="7" key="1">
    <citation type="submission" date="2016-10" db="EMBL/GenBank/DDBJ databases">
        <authorList>
            <person name="Varghese N."/>
            <person name="Submissions S."/>
        </authorList>
    </citation>
    <scope>NUCLEOTIDE SEQUENCE [LARGE SCALE GENOMIC DNA]</scope>
    <source>
        <strain evidence="7">DSM 11005</strain>
    </source>
</reference>
<sequence>MRNKIVVAEPMSTAFNFLEDIRQRGYEPVILESYIPEGYARRLMDEERKIKYARIDYPIMLIKENPDYAATLRDVQALDPLLVLVGGEEGVIIGTRLANDLGMTGNPVSNIPKMTRKSVMHRTLKEAGLRYIQGREVSSREDCLSFLEETGMVDVVLKHDHGVASVGVHRVRSKEELLAAFRQEATAENMFGEAENRLLLQEYVDGEEYVVNTVSRNGVPALTSVFRNLKKQTPSGRIIYRGLEAVMELGRKEAQLVAYAFQTVQALGITDGPVHGEYIVDEKGPVLVEANCRVMGGSTPSGFLDKVFGYHETGVVLDCMLDSDFHRDFLQKPYHPLRKGYVKDFYSDRDKAITSSGIVPILRNMESFYDGWVESAEKTDHIPETIDLETETGCIYLVHDDPETTKREFSLLMRIEEKYPDLLYSNTSLFIPPEDSAELTPEIMDILKRDTEALISDIISFYKNGSEGNPIVPEKLLNANPYNREIMDILKNISGV</sequence>
<dbReference type="PROSITE" id="PS50975">
    <property type="entry name" value="ATP_GRASP"/>
    <property type="match status" value="1"/>
</dbReference>
<dbReference type="GO" id="GO:0046872">
    <property type="term" value="F:metal ion binding"/>
    <property type="evidence" value="ECO:0007669"/>
    <property type="project" value="InterPro"/>
</dbReference>
<dbReference type="GO" id="GO:0005524">
    <property type="term" value="F:ATP binding"/>
    <property type="evidence" value="ECO:0007669"/>
    <property type="project" value="UniProtKB-UniRule"/>
</dbReference>
<feature type="domain" description="ATP-grasp" evidence="5">
    <location>
        <begin position="121"/>
        <end position="321"/>
    </location>
</feature>
<dbReference type="SUPFAM" id="SSF56059">
    <property type="entry name" value="Glutathione synthetase ATP-binding domain-like"/>
    <property type="match status" value="1"/>
</dbReference>
<dbReference type="OrthoDB" id="9803907at2"/>
<protein>
    <submittedName>
        <fullName evidence="6">ATP-grasp domain-containing protein</fullName>
    </submittedName>
</protein>
<dbReference type="Gene3D" id="3.30.470.20">
    <property type="entry name" value="ATP-grasp fold, B domain"/>
    <property type="match status" value="1"/>
</dbReference>
<dbReference type="GO" id="GO:0016874">
    <property type="term" value="F:ligase activity"/>
    <property type="evidence" value="ECO:0007669"/>
    <property type="project" value="UniProtKB-KW"/>
</dbReference>
<dbReference type="EMBL" id="FMYW01000003">
    <property type="protein sequence ID" value="SDC15815.1"/>
    <property type="molecule type" value="Genomic_DNA"/>
</dbReference>
<evidence type="ECO:0000256" key="3">
    <source>
        <dbReference type="ARBA" id="ARBA00022840"/>
    </source>
</evidence>
<dbReference type="Proteomes" id="UP000198943">
    <property type="component" value="Unassembled WGS sequence"/>
</dbReference>
<keyword evidence="3 4" id="KW-0067">ATP-binding</keyword>
<keyword evidence="1" id="KW-0436">Ligase</keyword>
<dbReference type="InterPro" id="IPR011761">
    <property type="entry name" value="ATP-grasp"/>
</dbReference>
<dbReference type="RefSeq" id="WP_093729488.1">
    <property type="nucleotide sequence ID" value="NZ_FMYW01000003.1"/>
</dbReference>
<gene>
    <name evidence="6" type="ORF">SAMN04487864_10333</name>
</gene>